<dbReference type="InterPro" id="IPR009071">
    <property type="entry name" value="HMG_box_dom"/>
</dbReference>
<keyword evidence="5" id="KW-1185">Reference proteome</keyword>
<dbReference type="GO" id="GO:0003677">
    <property type="term" value="F:DNA binding"/>
    <property type="evidence" value="ECO:0007669"/>
    <property type="project" value="UniProtKB-UniRule"/>
</dbReference>
<feature type="non-terminal residue" evidence="4">
    <location>
        <position position="1"/>
    </location>
</feature>
<dbReference type="SMART" id="SM00398">
    <property type="entry name" value="HMG"/>
    <property type="match status" value="2"/>
</dbReference>
<evidence type="ECO:0000256" key="2">
    <source>
        <dbReference type="PROSITE-ProRule" id="PRU00267"/>
    </source>
</evidence>
<dbReference type="CDD" id="cd01389">
    <property type="entry name" value="HMG-box_ROX1-like"/>
    <property type="match status" value="1"/>
</dbReference>
<dbReference type="AlphaFoldDB" id="A0A1E3PBT8"/>
<dbReference type="EMBL" id="KV454208">
    <property type="protein sequence ID" value="ODQ62684.1"/>
    <property type="molecule type" value="Genomic_DNA"/>
</dbReference>
<organism evidence="4 5">
    <name type="scientific">Wickerhamomyces anomalus (strain ATCC 58044 / CBS 1984 / NCYC 433 / NRRL Y-366-8)</name>
    <name type="common">Yeast</name>
    <name type="synonym">Hansenula anomala</name>
    <dbReference type="NCBI Taxonomy" id="683960"/>
    <lineage>
        <taxon>Eukaryota</taxon>
        <taxon>Fungi</taxon>
        <taxon>Dikarya</taxon>
        <taxon>Ascomycota</taxon>
        <taxon>Saccharomycotina</taxon>
        <taxon>Saccharomycetes</taxon>
        <taxon>Phaffomycetales</taxon>
        <taxon>Wickerhamomycetaceae</taxon>
        <taxon>Wickerhamomyces</taxon>
    </lineage>
</organism>
<evidence type="ECO:0000256" key="1">
    <source>
        <dbReference type="ARBA" id="ARBA00023125"/>
    </source>
</evidence>
<feature type="DNA-binding region" description="HMG box" evidence="2">
    <location>
        <begin position="70"/>
        <end position="138"/>
    </location>
</feature>
<proteinExistence type="predicted"/>
<dbReference type="STRING" id="683960.A0A1E3PBT8"/>
<feature type="DNA-binding region" description="HMG box" evidence="2">
    <location>
        <begin position="1"/>
        <end position="65"/>
    </location>
</feature>
<dbReference type="GeneID" id="30198497"/>
<evidence type="ECO:0000259" key="3">
    <source>
        <dbReference type="PROSITE" id="PS50118"/>
    </source>
</evidence>
<dbReference type="PANTHER" id="PTHR48112:SF22">
    <property type="entry name" value="MITOCHONDRIAL TRANSCRIPTION FACTOR A, ISOFORM B"/>
    <property type="match status" value="1"/>
</dbReference>
<reference evidence="4 5" key="1">
    <citation type="journal article" date="2016" name="Proc. Natl. Acad. Sci. U.S.A.">
        <title>Comparative genomics of biotechnologically important yeasts.</title>
        <authorList>
            <person name="Riley R."/>
            <person name="Haridas S."/>
            <person name="Wolfe K.H."/>
            <person name="Lopes M.R."/>
            <person name="Hittinger C.T."/>
            <person name="Goeker M."/>
            <person name="Salamov A.A."/>
            <person name="Wisecaver J.H."/>
            <person name="Long T.M."/>
            <person name="Calvey C.H."/>
            <person name="Aerts A.L."/>
            <person name="Barry K.W."/>
            <person name="Choi C."/>
            <person name="Clum A."/>
            <person name="Coughlan A.Y."/>
            <person name="Deshpande S."/>
            <person name="Douglass A.P."/>
            <person name="Hanson S.J."/>
            <person name="Klenk H.-P."/>
            <person name="LaButti K.M."/>
            <person name="Lapidus A."/>
            <person name="Lindquist E.A."/>
            <person name="Lipzen A.M."/>
            <person name="Meier-Kolthoff J.P."/>
            <person name="Ohm R.A."/>
            <person name="Otillar R.P."/>
            <person name="Pangilinan J.L."/>
            <person name="Peng Y."/>
            <person name="Rokas A."/>
            <person name="Rosa C.A."/>
            <person name="Scheuner C."/>
            <person name="Sibirny A.A."/>
            <person name="Slot J.C."/>
            <person name="Stielow J.B."/>
            <person name="Sun H."/>
            <person name="Kurtzman C.P."/>
            <person name="Blackwell M."/>
            <person name="Grigoriev I.V."/>
            <person name="Jeffries T.W."/>
        </authorList>
    </citation>
    <scope>NUCLEOTIDE SEQUENCE [LARGE SCALE GENOMIC DNA]</scope>
    <source>
        <strain evidence="5">ATCC 58044 / CBS 1984 / NCYC 433 / NRRL Y-366-8</strain>
    </source>
</reference>
<dbReference type="PANTHER" id="PTHR48112">
    <property type="entry name" value="HIGH MOBILITY GROUP PROTEIN DSP1"/>
    <property type="match status" value="1"/>
</dbReference>
<protein>
    <recommendedName>
        <fullName evidence="3">HMG box domain-containing protein</fullName>
    </recommendedName>
</protein>
<sequence length="138" mass="15649">KRPITAYAAYVSDYYKQYKPAGSAVDFAQEMAAKWRTLSDAAKQPFYEINKQDSERYHAEVDAYEKTLPPKRPSNSFILYLLDHRADFVKENPGASMVEVGKIAGAAWKKLSDAEKKPYQDAFAKAKAEYEAKHKSSD</sequence>
<dbReference type="PROSITE" id="PS50118">
    <property type="entry name" value="HMG_BOX_2"/>
    <property type="match status" value="2"/>
</dbReference>
<feature type="domain" description="HMG box" evidence="3">
    <location>
        <begin position="1"/>
        <end position="65"/>
    </location>
</feature>
<keyword evidence="1 2" id="KW-0238">DNA-binding</keyword>
<dbReference type="SUPFAM" id="SSF47095">
    <property type="entry name" value="HMG-box"/>
    <property type="match status" value="2"/>
</dbReference>
<dbReference type="InterPro" id="IPR050342">
    <property type="entry name" value="HMGB"/>
</dbReference>
<feature type="domain" description="HMG box" evidence="3">
    <location>
        <begin position="70"/>
        <end position="138"/>
    </location>
</feature>
<dbReference type="Gene3D" id="1.10.30.10">
    <property type="entry name" value="High mobility group box domain"/>
    <property type="match status" value="2"/>
</dbReference>
<keyword evidence="2" id="KW-0539">Nucleus</keyword>
<dbReference type="OrthoDB" id="5550281at2759"/>
<name>A0A1E3PBT8_WICAA</name>
<accession>A0A1E3PBT8</accession>
<dbReference type="InterPro" id="IPR036910">
    <property type="entry name" value="HMG_box_dom_sf"/>
</dbReference>
<dbReference type="Proteomes" id="UP000094112">
    <property type="component" value="Unassembled WGS sequence"/>
</dbReference>
<gene>
    <name evidence="4" type="ORF">WICANDRAFT_26373</name>
</gene>
<dbReference type="GO" id="GO:0005634">
    <property type="term" value="C:nucleus"/>
    <property type="evidence" value="ECO:0007669"/>
    <property type="project" value="UniProtKB-UniRule"/>
</dbReference>
<evidence type="ECO:0000313" key="4">
    <source>
        <dbReference type="EMBL" id="ODQ62684.1"/>
    </source>
</evidence>
<dbReference type="Pfam" id="PF00505">
    <property type="entry name" value="HMG_box"/>
    <property type="match status" value="2"/>
</dbReference>
<evidence type="ECO:0000313" key="5">
    <source>
        <dbReference type="Proteomes" id="UP000094112"/>
    </source>
</evidence>
<dbReference type="RefSeq" id="XP_019041891.1">
    <property type="nucleotide sequence ID" value="XM_019181251.1"/>
</dbReference>